<keyword evidence="2" id="KW-0812">Transmembrane</keyword>
<accession>A0A8S1KUT7</accession>
<evidence type="ECO:0000313" key="4">
    <source>
        <dbReference type="Proteomes" id="UP000692954"/>
    </source>
</evidence>
<evidence type="ECO:0008006" key="5">
    <source>
        <dbReference type="Google" id="ProtNLM"/>
    </source>
</evidence>
<proteinExistence type="predicted"/>
<feature type="transmembrane region" description="Helical" evidence="2">
    <location>
        <begin position="5"/>
        <end position="23"/>
    </location>
</feature>
<protein>
    <recommendedName>
        <fullName evidence="5">Transmembrane protein</fullName>
    </recommendedName>
</protein>
<keyword evidence="4" id="KW-1185">Reference proteome</keyword>
<dbReference type="AlphaFoldDB" id="A0A8S1KUT7"/>
<keyword evidence="2" id="KW-1133">Transmembrane helix</keyword>
<comment type="caution">
    <text evidence="3">The sequence shown here is derived from an EMBL/GenBank/DDBJ whole genome shotgun (WGS) entry which is preliminary data.</text>
</comment>
<feature type="compositionally biased region" description="Polar residues" evidence="1">
    <location>
        <begin position="243"/>
        <end position="254"/>
    </location>
</feature>
<sequence>MFILFLTMMLTLFIIVQILHMIYMDDNVIVELIIYTLQTLGFLIFSSYLLVLHTYLIFVNKTTYEYITINRFVINYHKQLFYEGQGILLQRRLNRLYQSVWQKLLKPIRSQFISFSQNVYQEVPSYVEQIRIKQKMQFMFNDTIDKIQLEEKTKTYQSELCSGKQNRLKSSQRQNESSLHQQEFDFRFFKVESESNGEQMNQFSHDSLQREQKTDLKIYGLSKSQHIQYNSLKDVQQEIQTVKNQQDDQLSSQFNDKEIVQIDSKQG</sequence>
<evidence type="ECO:0000256" key="2">
    <source>
        <dbReference type="SAM" id="Phobius"/>
    </source>
</evidence>
<dbReference type="EMBL" id="CAJJDN010000011">
    <property type="protein sequence ID" value="CAD8057655.1"/>
    <property type="molecule type" value="Genomic_DNA"/>
</dbReference>
<evidence type="ECO:0000313" key="3">
    <source>
        <dbReference type="EMBL" id="CAD8057655.1"/>
    </source>
</evidence>
<gene>
    <name evidence="3" type="ORF">PSON_ATCC_30995.1.T0110326</name>
</gene>
<feature type="compositionally biased region" description="Basic and acidic residues" evidence="1">
    <location>
        <begin position="255"/>
        <end position="267"/>
    </location>
</feature>
<keyword evidence="2" id="KW-0472">Membrane</keyword>
<organism evidence="3 4">
    <name type="scientific">Paramecium sonneborni</name>
    <dbReference type="NCBI Taxonomy" id="65129"/>
    <lineage>
        <taxon>Eukaryota</taxon>
        <taxon>Sar</taxon>
        <taxon>Alveolata</taxon>
        <taxon>Ciliophora</taxon>
        <taxon>Intramacronucleata</taxon>
        <taxon>Oligohymenophorea</taxon>
        <taxon>Peniculida</taxon>
        <taxon>Parameciidae</taxon>
        <taxon>Paramecium</taxon>
    </lineage>
</organism>
<feature type="transmembrane region" description="Helical" evidence="2">
    <location>
        <begin position="29"/>
        <end position="51"/>
    </location>
</feature>
<dbReference type="Proteomes" id="UP000692954">
    <property type="component" value="Unassembled WGS sequence"/>
</dbReference>
<evidence type="ECO:0000256" key="1">
    <source>
        <dbReference type="SAM" id="MobiDB-lite"/>
    </source>
</evidence>
<feature type="region of interest" description="Disordered" evidence="1">
    <location>
        <begin position="243"/>
        <end position="267"/>
    </location>
</feature>
<reference evidence="3" key="1">
    <citation type="submission" date="2021-01" db="EMBL/GenBank/DDBJ databases">
        <authorList>
            <consortium name="Genoscope - CEA"/>
            <person name="William W."/>
        </authorList>
    </citation>
    <scope>NUCLEOTIDE SEQUENCE</scope>
</reference>
<name>A0A8S1KUT7_9CILI</name>